<protein>
    <submittedName>
        <fullName evidence="1">Uncharacterized protein</fullName>
    </submittedName>
</protein>
<sequence>MLYHNFEREKEDADETCRYWRKCRTGKGQKAYFEYKDARLIGRTDAAPPSIVLSSGVISYLRKRERRALSWSESE</sequence>
<proteinExistence type="predicted"/>
<evidence type="ECO:0000313" key="2">
    <source>
        <dbReference type="Proteomes" id="UP000038487"/>
    </source>
</evidence>
<evidence type="ECO:0000313" key="1">
    <source>
        <dbReference type="EMBL" id="CPT60776.1"/>
    </source>
</evidence>
<gene>
    <name evidence="1" type="ORF">ERS075527_04585</name>
</gene>
<comment type="caution">
    <text evidence="1">The sequence shown here is derived from an EMBL/GenBank/DDBJ whole genome shotgun (WGS) entry which is preliminary data.</text>
</comment>
<name>A0AB33TDH5_9MYCO</name>
<reference evidence="1 2" key="1">
    <citation type="submission" date="2015-03" db="EMBL/GenBank/DDBJ databases">
        <authorList>
            <consortium name="Pathogen Informatics"/>
            <person name="Murphy D."/>
        </authorList>
    </citation>
    <scope>NUCLEOTIDE SEQUENCE [LARGE SCALE GENOMIC DNA]</scope>
    <source>
        <strain evidence="1 2">PAP036</strain>
    </source>
</reference>
<organism evidence="1 2">
    <name type="scientific">Mycobacteroides abscessus</name>
    <dbReference type="NCBI Taxonomy" id="36809"/>
    <lineage>
        <taxon>Bacteria</taxon>
        <taxon>Bacillati</taxon>
        <taxon>Actinomycetota</taxon>
        <taxon>Actinomycetes</taxon>
        <taxon>Mycobacteriales</taxon>
        <taxon>Mycobacteriaceae</taxon>
        <taxon>Mycobacteroides</taxon>
    </lineage>
</organism>
<dbReference type="Proteomes" id="UP000038487">
    <property type="component" value="Unassembled WGS sequence"/>
</dbReference>
<dbReference type="EMBL" id="CSUW01000012">
    <property type="protein sequence ID" value="CPT60776.1"/>
    <property type="molecule type" value="Genomic_DNA"/>
</dbReference>
<accession>A0AB33TDH5</accession>
<dbReference type="AlphaFoldDB" id="A0AB33TDH5"/>